<dbReference type="InterPro" id="IPR050807">
    <property type="entry name" value="TransReg_Diox_bact_type"/>
</dbReference>
<dbReference type="RefSeq" id="WP_008908334.1">
    <property type="nucleotide sequence ID" value="NZ_CAKP01000047.1"/>
</dbReference>
<gene>
    <name evidence="3" type="ORF">CAAU_0976</name>
</gene>
<reference evidence="3 4" key="1">
    <citation type="journal article" date="2011" name="J. Bacteriol.">
        <title>Draft genome sequence of Caloramator australicus strain RC3T, a thermoanaerobe from the Great Artesian Basin of Australia.</title>
        <authorList>
            <person name="Ogg C.D."/>
            <person name="Patel B.K.C."/>
        </authorList>
    </citation>
    <scope>NUCLEOTIDE SEQUENCE [LARGE SCALE GENOMIC DNA]</scope>
    <source>
        <strain evidence="3 4">RC3</strain>
    </source>
</reference>
<dbReference type="GO" id="GO:0005829">
    <property type="term" value="C:cytosol"/>
    <property type="evidence" value="ECO:0007669"/>
    <property type="project" value="TreeGrafter"/>
</dbReference>
<evidence type="ECO:0000313" key="3">
    <source>
        <dbReference type="EMBL" id="CCJ33060.1"/>
    </source>
</evidence>
<keyword evidence="4" id="KW-1185">Reference proteome</keyword>
<dbReference type="CDD" id="cd00093">
    <property type="entry name" value="HTH_XRE"/>
    <property type="match status" value="1"/>
</dbReference>
<dbReference type="GO" id="GO:0003700">
    <property type="term" value="F:DNA-binding transcription factor activity"/>
    <property type="evidence" value="ECO:0007669"/>
    <property type="project" value="TreeGrafter"/>
</dbReference>
<dbReference type="PROSITE" id="PS50943">
    <property type="entry name" value="HTH_CROC1"/>
    <property type="match status" value="1"/>
</dbReference>
<comment type="caution">
    <text evidence="3">The sequence shown here is derived from an EMBL/GenBank/DDBJ whole genome shotgun (WGS) entry which is preliminary data.</text>
</comment>
<accession>I7LG74</accession>
<feature type="domain" description="HTH cro/C1-type" evidence="2">
    <location>
        <begin position="12"/>
        <end position="66"/>
    </location>
</feature>
<dbReference type="AlphaFoldDB" id="I7LG74"/>
<dbReference type="PANTHER" id="PTHR46797:SF1">
    <property type="entry name" value="METHYLPHOSPHONATE SYNTHASE"/>
    <property type="match status" value="1"/>
</dbReference>
<organism evidence="3 4">
    <name type="scientific">Caloramator australicus RC3</name>
    <dbReference type="NCBI Taxonomy" id="857293"/>
    <lineage>
        <taxon>Bacteria</taxon>
        <taxon>Bacillati</taxon>
        <taxon>Bacillota</taxon>
        <taxon>Clostridia</taxon>
        <taxon>Eubacteriales</taxon>
        <taxon>Clostridiaceae</taxon>
        <taxon>Caloramator</taxon>
    </lineage>
</organism>
<proteinExistence type="predicted"/>
<dbReference type="Proteomes" id="UP000007652">
    <property type="component" value="Unassembled WGS sequence"/>
</dbReference>
<dbReference type="GO" id="GO:0003677">
    <property type="term" value="F:DNA binding"/>
    <property type="evidence" value="ECO:0007669"/>
    <property type="project" value="UniProtKB-KW"/>
</dbReference>
<name>I7LG74_9CLOT</name>
<dbReference type="Gene3D" id="1.10.260.40">
    <property type="entry name" value="lambda repressor-like DNA-binding domains"/>
    <property type="match status" value="1"/>
</dbReference>
<evidence type="ECO:0000256" key="1">
    <source>
        <dbReference type="ARBA" id="ARBA00023125"/>
    </source>
</evidence>
<dbReference type="Pfam" id="PF01381">
    <property type="entry name" value="HTH_3"/>
    <property type="match status" value="1"/>
</dbReference>
<protein>
    <submittedName>
        <fullName evidence="3">Transcriptional repressor of PBSX genes</fullName>
    </submittedName>
</protein>
<sequence length="285" mass="33536">MSSIKIVFGERLKALRNEKQKTLRELAENLNIPYSTLANYERGEREPSYENLVTIADFFGVTTDYLIGRSDFKTPEEEYLRDLIKRNLDVKHHVDNDEFILFLIELFKSMVTIYEFDNFLSDSFLAAIKEIKIYYEKLISLKDDCKNLIYKSLEKYKNIKTKIKHFHPSKYHSKIYLTIAQNTELNSISNNINNILKKSILIFSNEISNIVRRELDQLLKPKENPEILFLNSVKLISSHYSKEGIIKIIENAIINSIVEIFKNNYKKYGIKGKYKIKIKNQSDIK</sequence>
<dbReference type="EMBL" id="CAKP01000047">
    <property type="protein sequence ID" value="CCJ33060.1"/>
    <property type="molecule type" value="Genomic_DNA"/>
</dbReference>
<evidence type="ECO:0000313" key="4">
    <source>
        <dbReference type="Proteomes" id="UP000007652"/>
    </source>
</evidence>
<dbReference type="InterPro" id="IPR010982">
    <property type="entry name" value="Lambda_DNA-bd_dom_sf"/>
</dbReference>
<dbReference type="OrthoDB" id="1928139at2"/>
<evidence type="ECO:0000259" key="2">
    <source>
        <dbReference type="PROSITE" id="PS50943"/>
    </source>
</evidence>
<dbReference type="InterPro" id="IPR001387">
    <property type="entry name" value="Cro/C1-type_HTH"/>
</dbReference>
<dbReference type="eggNOG" id="COG1476">
    <property type="taxonomic scope" value="Bacteria"/>
</dbReference>
<dbReference type="SUPFAM" id="SSF47413">
    <property type="entry name" value="lambda repressor-like DNA-binding domains"/>
    <property type="match status" value="1"/>
</dbReference>
<keyword evidence="1" id="KW-0238">DNA-binding</keyword>
<dbReference type="STRING" id="857293.CAAU_0976"/>
<dbReference type="PANTHER" id="PTHR46797">
    <property type="entry name" value="HTH-TYPE TRANSCRIPTIONAL REGULATOR"/>
    <property type="match status" value="1"/>
</dbReference>
<dbReference type="SMART" id="SM00530">
    <property type="entry name" value="HTH_XRE"/>
    <property type="match status" value="1"/>
</dbReference>